<gene>
    <name evidence="2" type="primary">LOC6902666</name>
</gene>
<dbReference type="RefSeq" id="XP_002133182.3">
    <property type="nucleotide sequence ID" value="XM_002133146.3"/>
</dbReference>
<sequence length="114" mass="13243">MERALVTKGLLSLGKPATPQEITEQLRKIFNMSTFTYTVDLTLQQFEPMGFFKRECELYSVPSELLNIVHGNCEVDPKPEIHRFEKPEKEDVVYGVPPIDPSQSLCHPYLYQYY</sequence>
<name>A0A6I8UY52_DROPS</name>
<dbReference type="AlphaFoldDB" id="A0A6I8UY52"/>
<evidence type="ECO:0000313" key="2">
    <source>
        <dbReference type="RefSeq" id="XP_002133182.3"/>
    </source>
</evidence>
<organism evidence="1 2">
    <name type="scientific">Drosophila pseudoobscura pseudoobscura</name>
    <name type="common">Fruit fly</name>
    <dbReference type="NCBI Taxonomy" id="46245"/>
    <lineage>
        <taxon>Eukaryota</taxon>
        <taxon>Metazoa</taxon>
        <taxon>Ecdysozoa</taxon>
        <taxon>Arthropoda</taxon>
        <taxon>Hexapoda</taxon>
        <taxon>Insecta</taxon>
        <taxon>Pterygota</taxon>
        <taxon>Neoptera</taxon>
        <taxon>Endopterygota</taxon>
        <taxon>Diptera</taxon>
        <taxon>Brachycera</taxon>
        <taxon>Muscomorpha</taxon>
        <taxon>Ephydroidea</taxon>
        <taxon>Drosophilidae</taxon>
        <taxon>Drosophila</taxon>
        <taxon>Sophophora</taxon>
    </lineage>
</organism>
<reference evidence="2" key="1">
    <citation type="submission" date="2025-08" db="UniProtKB">
        <authorList>
            <consortium name="RefSeq"/>
        </authorList>
    </citation>
    <scope>IDENTIFICATION</scope>
    <source>
        <strain evidence="2">MV-25-SWS-2005</strain>
        <tissue evidence="2">Whole body</tissue>
    </source>
</reference>
<dbReference type="InParanoid" id="A0A6I8UY52"/>
<protein>
    <submittedName>
        <fullName evidence="2">Uncharacterized protein</fullName>
    </submittedName>
</protein>
<dbReference type="KEGG" id="dpo:6902666"/>
<accession>A0A6I8UY52</accession>
<keyword evidence="1" id="KW-1185">Reference proteome</keyword>
<evidence type="ECO:0000313" key="1">
    <source>
        <dbReference type="Proteomes" id="UP000001819"/>
    </source>
</evidence>
<proteinExistence type="predicted"/>
<dbReference type="Proteomes" id="UP000001819">
    <property type="component" value="Chromosome 4"/>
</dbReference>